<evidence type="ECO:0000313" key="2">
    <source>
        <dbReference type="EMBL" id="ATW58775.1"/>
    </source>
</evidence>
<evidence type="ECO:0000313" key="3">
    <source>
        <dbReference type="Proteomes" id="UP000240532"/>
    </source>
</evidence>
<evidence type="ECO:0000256" key="1">
    <source>
        <dbReference type="SAM" id="Phobius"/>
    </source>
</evidence>
<dbReference type="Proteomes" id="UP000240532">
    <property type="component" value="Segment"/>
</dbReference>
<keyword evidence="1" id="KW-1133">Transmembrane helix</keyword>
<feature type="transmembrane region" description="Helical" evidence="1">
    <location>
        <begin position="6"/>
        <end position="23"/>
    </location>
</feature>
<proteinExistence type="predicted"/>
<accession>A0A2H4P969</accession>
<reference evidence="2 3" key="1">
    <citation type="submission" date="2017-10" db="EMBL/GenBank/DDBJ databases">
        <authorList>
            <person name="Wallace C.M."/>
            <person name="Araujo I.V."/>
            <person name="Knowles D.M."/>
            <person name="Gentleman M.R."/>
            <person name="Carpenter B.S."/>
            <person name="Collins S.F."/>
            <person name="O'Neill W.B."/>
            <person name="Benjamin L.P."/>
            <person name="Glaser A.E."/>
            <person name="Habdas M.E."/>
            <person name="Crisci M.K."/>
            <person name="Schulingkamp K.E."/>
            <person name="Hartwell M.C."/>
            <person name="Williams K.C."/>
            <person name="Lee-Soety J.Y."/>
            <person name="Stoner T.H."/>
            <person name="Garlena R.A."/>
            <person name="Russell D.A."/>
            <person name="Pope W.H."/>
            <person name="Jacobs-Sera D."/>
            <person name="Hatfull G.F."/>
        </authorList>
    </citation>
    <scope>NUCLEOTIDE SEQUENCE [LARGE SCALE GENOMIC DNA]</scope>
</reference>
<dbReference type="EMBL" id="MG198779">
    <property type="protein sequence ID" value="ATW58775.1"/>
    <property type="molecule type" value="Genomic_DNA"/>
</dbReference>
<protein>
    <submittedName>
        <fullName evidence="2">Uncharacterized protein</fullName>
    </submittedName>
</protein>
<keyword evidence="1" id="KW-0812">Transmembrane</keyword>
<name>A0A2H4P969_9CAUD</name>
<sequence>MIEDKIGFWVLAVSAIWFFAIWVHNHWPGHKG</sequence>
<keyword evidence="3" id="KW-1185">Reference proteome</keyword>
<gene>
    <name evidence="2" type="ORF">PHIRE_URLA_61</name>
</gene>
<keyword evidence="1" id="KW-0472">Membrane</keyword>
<organism evidence="2 3">
    <name type="scientific">Arthrobacter phage Urla</name>
    <dbReference type="NCBI Taxonomy" id="2047867"/>
    <lineage>
        <taxon>Viruses</taxon>
        <taxon>Duplodnaviria</taxon>
        <taxon>Heunggongvirae</taxon>
        <taxon>Uroviricota</taxon>
        <taxon>Caudoviricetes</taxon>
        <taxon>Korravirus</taxon>
        <taxon>Korravirus urla</taxon>
    </lineage>
</organism>